<keyword evidence="2" id="KW-0812">Transmembrane</keyword>
<evidence type="ECO:0000256" key="1">
    <source>
        <dbReference type="SAM" id="MobiDB-lite"/>
    </source>
</evidence>
<evidence type="ECO:0000256" key="2">
    <source>
        <dbReference type="SAM" id="Phobius"/>
    </source>
</evidence>
<name>A0A6J6T4Y3_9ZZZZ</name>
<feature type="region of interest" description="Disordered" evidence="1">
    <location>
        <begin position="1"/>
        <end position="23"/>
    </location>
</feature>
<feature type="transmembrane region" description="Helical" evidence="2">
    <location>
        <begin position="30"/>
        <end position="54"/>
    </location>
</feature>
<sequence length="560" mass="56924">MSDGTPAPEYLEPAAGSPLPGEGRSRKRPLLLGGAAVAGVALVGAAAWGAWWWLADGGQAAEALPASAVGYVGLSLDPSGSQKVEALSTLRSLPAIAEELDLDGPLEDIDLKQTLGTAFLGTAPCDDLTYEEHLEPWLGDRLGVAAVPVDDQPKVVLAVETTDEDAAVEGMDALLACDDGDLGADDAEGSAYHVRDGWVVLAPDETALDAVLADLDEGTLADDEDFQRWTGEAGEPGVLTMYAAPAAADYLQDALDGFFGDLGEPVLEGSISDPVALTATTTTTASTVAATSEEPSPEEQLEEAIEAFEGAAATVRFVDGSMELEMAGGLGDSELLAAADAEDTGDASSLVTELPAGTVLAGATGLSPEGLEQLESGLGADADDMVEGLLGPLELDPVALLGDAVGLAVGPGLDVEGLVAGTTTELPVALLTTGELAAAQDVAEGLGFGLAAFLGVEPVVVGEDGRVVLGLDEAWAEEVAAADGSLGEDERFQHAVPDADDVDGLLFLDADALVDLVRGSMPEGEDDEVLDNLEPLQALGLSASTEDGTSRLVLRVTTDD</sequence>
<keyword evidence="2" id="KW-1133">Transmembrane helix</keyword>
<reference evidence="3" key="1">
    <citation type="submission" date="2020-05" db="EMBL/GenBank/DDBJ databases">
        <authorList>
            <person name="Chiriac C."/>
            <person name="Salcher M."/>
            <person name="Ghai R."/>
            <person name="Kavagutti S V."/>
        </authorList>
    </citation>
    <scope>NUCLEOTIDE SEQUENCE</scope>
</reference>
<evidence type="ECO:0000313" key="3">
    <source>
        <dbReference type="EMBL" id="CAB4742045.1"/>
    </source>
</evidence>
<dbReference type="AlphaFoldDB" id="A0A6J6T4Y3"/>
<accession>A0A6J6T4Y3</accession>
<gene>
    <name evidence="3" type="ORF">UFOPK2761_01350</name>
</gene>
<dbReference type="Pfam" id="PF11832">
    <property type="entry name" value="DUF3352"/>
    <property type="match status" value="1"/>
</dbReference>
<organism evidence="3">
    <name type="scientific">freshwater metagenome</name>
    <dbReference type="NCBI Taxonomy" id="449393"/>
    <lineage>
        <taxon>unclassified sequences</taxon>
        <taxon>metagenomes</taxon>
        <taxon>ecological metagenomes</taxon>
    </lineage>
</organism>
<keyword evidence="2" id="KW-0472">Membrane</keyword>
<dbReference type="EMBL" id="CAEZYQ010000009">
    <property type="protein sequence ID" value="CAB4742045.1"/>
    <property type="molecule type" value="Genomic_DNA"/>
</dbReference>
<proteinExistence type="predicted"/>
<dbReference type="InterPro" id="IPR021787">
    <property type="entry name" value="DUF3352"/>
</dbReference>
<protein>
    <submittedName>
        <fullName evidence="3">Unannotated protein</fullName>
    </submittedName>
</protein>